<dbReference type="PROSITE" id="PS01124">
    <property type="entry name" value="HTH_ARAC_FAMILY_2"/>
    <property type="match status" value="1"/>
</dbReference>
<keyword evidence="3" id="KW-0804">Transcription</keyword>
<evidence type="ECO:0000313" key="6">
    <source>
        <dbReference type="Proteomes" id="UP000295636"/>
    </source>
</evidence>
<dbReference type="GO" id="GO:0043565">
    <property type="term" value="F:sequence-specific DNA binding"/>
    <property type="evidence" value="ECO:0007669"/>
    <property type="project" value="InterPro"/>
</dbReference>
<dbReference type="GO" id="GO:0003700">
    <property type="term" value="F:DNA-binding transcription factor activity"/>
    <property type="evidence" value="ECO:0007669"/>
    <property type="project" value="InterPro"/>
</dbReference>
<dbReference type="Proteomes" id="UP000295636">
    <property type="component" value="Unassembled WGS sequence"/>
</dbReference>
<dbReference type="SUPFAM" id="SSF46689">
    <property type="entry name" value="Homeodomain-like"/>
    <property type="match status" value="2"/>
</dbReference>
<dbReference type="AlphaFoldDB" id="A0A4R5KD97"/>
<dbReference type="PROSITE" id="PS00041">
    <property type="entry name" value="HTH_ARAC_FAMILY_1"/>
    <property type="match status" value="1"/>
</dbReference>
<keyword evidence="6" id="KW-1185">Reference proteome</keyword>
<dbReference type="Pfam" id="PF02311">
    <property type="entry name" value="AraC_binding"/>
    <property type="match status" value="1"/>
</dbReference>
<dbReference type="PANTHER" id="PTHR43280:SF2">
    <property type="entry name" value="HTH-TYPE TRANSCRIPTIONAL REGULATOR EXSA"/>
    <property type="match status" value="1"/>
</dbReference>
<reference evidence="5 6" key="1">
    <citation type="submission" date="2019-03" db="EMBL/GenBank/DDBJ databases">
        <title>This is whole genome sequence of Paenibacillus sp MS74 strain.</title>
        <authorList>
            <person name="Trinh H.N."/>
        </authorList>
    </citation>
    <scope>NUCLEOTIDE SEQUENCE [LARGE SCALE GENOMIC DNA]</scope>
    <source>
        <strain evidence="5 6">MS74</strain>
    </source>
</reference>
<organism evidence="5 6">
    <name type="scientific">Paenibacillus piri</name>
    <dbReference type="NCBI Taxonomy" id="2547395"/>
    <lineage>
        <taxon>Bacteria</taxon>
        <taxon>Bacillati</taxon>
        <taxon>Bacillota</taxon>
        <taxon>Bacilli</taxon>
        <taxon>Bacillales</taxon>
        <taxon>Paenibacillaceae</taxon>
        <taxon>Paenibacillus</taxon>
    </lineage>
</organism>
<evidence type="ECO:0000259" key="4">
    <source>
        <dbReference type="PROSITE" id="PS01124"/>
    </source>
</evidence>
<dbReference type="Gene3D" id="2.60.120.10">
    <property type="entry name" value="Jelly Rolls"/>
    <property type="match status" value="1"/>
</dbReference>
<protein>
    <submittedName>
        <fullName evidence="5">AraC family transcriptional regulator</fullName>
    </submittedName>
</protein>
<comment type="caution">
    <text evidence="5">The sequence shown here is derived from an EMBL/GenBank/DDBJ whole genome shotgun (WGS) entry which is preliminary data.</text>
</comment>
<dbReference type="RefSeq" id="WP_133234164.1">
    <property type="nucleotide sequence ID" value="NZ_SMRT01000017.1"/>
</dbReference>
<dbReference type="EMBL" id="SMRT01000017">
    <property type="protein sequence ID" value="TDF93183.1"/>
    <property type="molecule type" value="Genomic_DNA"/>
</dbReference>
<evidence type="ECO:0000256" key="3">
    <source>
        <dbReference type="ARBA" id="ARBA00023163"/>
    </source>
</evidence>
<feature type="domain" description="HTH araC/xylS-type" evidence="4">
    <location>
        <begin position="169"/>
        <end position="267"/>
    </location>
</feature>
<dbReference type="SUPFAM" id="SSF51215">
    <property type="entry name" value="Regulatory protein AraC"/>
    <property type="match status" value="1"/>
</dbReference>
<dbReference type="OrthoDB" id="9816335at2"/>
<dbReference type="InterPro" id="IPR037923">
    <property type="entry name" value="HTH-like"/>
</dbReference>
<dbReference type="InterPro" id="IPR018060">
    <property type="entry name" value="HTH_AraC"/>
</dbReference>
<keyword evidence="2" id="KW-0238">DNA-binding</keyword>
<dbReference type="SMART" id="SM00342">
    <property type="entry name" value="HTH_ARAC"/>
    <property type="match status" value="1"/>
</dbReference>
<dbReference type="InterPro" id="IPR003313">
    <property type="entry name" value="AraC-bd"/>
</dbReference>
<dbReference type="InterPro" id="IPR018062">
    <property type="entry name" value="HTH_AraC-typ_CS"/>
</dbReference>
<name>A0A4R5KD97_9BACL</name>
<dbReference type="Gene3D" id="1.10.10.60">
    <property type="entry name" value="Homeodomain-like"/>
    <property type="match status" value="2"/>
</dbReference>
<accession>A0A4R5KD97</accession>
<proteinExistence type="predicted"/>
<dbReference type="InterPro" id="IPR009057">
    <property type="entry name" value="Homeodomain-like_sf"/>
</dbReference>
<gene>
    <name evidence="5" type="ORF">E1757_27205</name>
</gene>
<dbReference type="PANTHER" id="PTHR43280">
    <property type="entry name" value="ARAC-FAMILY TRANSCRIPTIONAL REGULATOR"/>
    <property type="match status" value="1"/>
</dbReference>
<keyword evidence="1" id="KW-0805">Transcription regulation</keyword>
<sequence length="270" mass="30944">MKLKRIELHLGGIQLYESKHLDGDIVDEHHHSIHQILYALEGEGTITLDNKRYDFKQDSVALIVPHSNHSVFSESKLTLLVLAFEETAIDSHARTGLLHACFTSSAFLQLNPFAAADLRQLLRKMLFEQSHQDELGDWALQIYMLEILLALARSRQSALVTDSNSLRADRIRSYIDRHYFEPLNAGDIAARLGIGARHVNNIFKDQYRITPIQYLTEVRISLAKKLLIETDKDIVSICFEVGYETLPTFYRAFKNSVNMSPNMFRQQNKS</sequence>
<evidence type="ECO:0000256" key="2">
    <source>
        <dbReference type="ARBA" id="ARBA00023125"/>
    </source>
</evidence>
<evidence type="ECO:0000313" key="5">
    <source>
        <dbReference type="EMBL" id="TDF93183.1"/>
    </source>
</evidence>
<dbReference type="Pfam" id="PF12833">
    <property type="entry name" value="HTH_18"/>
    <property type="match status" value="1"/>
</dbReference>
<dbReference type="InterPro" id="IPR014710">
    <property type="entry name" value="RmlC-like_jellyroll"/>
</dbReference>
<evidence type="ECO:0000256" key="1">
    <source>
        <dbReference type="ARBA" id="ARBA00023015"/>
    </source>
</evidence>